<comment type="caution">
    <text evidence="1">The sequence shown here is derived from an EMBL/GenBank/DDBJ whole genome shotgun (WGS) entry which is preliminary data.</text>
</comment>
<gene>
    <name evidence="1" type="ORF">E6Q54_11955</name>
</gene>
<dbReference type="AlphaFoldDB" id="A0A5C7Y426"/>
<name>A0A5C7Y426_9MYCO</name>
<organism evidence="1 2">
    <name type="scientific">Mycolicibacter arupensis</name>
    <dbReference type="NCBI Taxonomy" id="342002"/>
    <lineage>
        <taxon>Bacteria</taxon>
        <taxon>Bacillati</taxon>
        <taxon>Actinomycetota</taxon>
        <taxon>Actinomycetes</taxon>
        <taxon>Mycobacteriales</taxon>
        <taxon>Mycobacteriaceae</taxon>
        <taxon>Mycolicibacter</taxon>
    </lineage>
</organism>
<dbReference type="Proteomes" id="UP000321797">
    <property type="component" value="Unassembled WGS sequence"/>
</dbReference>
<protein>
    <submittedName>
        <fullName evidence="1">Uncharacterized protein</fullName>
    </submittedName>
</protein>
<dbReference type="RefSeq" id="WP_276760810.1">
    <property type="nucleotide sequence ID" value="NZ_SSGD01000061.1"/>
</dbReference>
<evidence type="ECO:0000313" key="1">
    <source>
        <dbReference type="EMBL" id="TXI55934.1"/>
    </source>
</evidence>
<reference evidence="1 2" key="1">
    <citation type="submission" date="2018-09" db="EMBL/GenBank/DDBJ databases">
        <title>Metagenome Assembled Genomes from an Advanced Water Purification Facility.</title>
        <authorList>
            <person name="Stamps B.W."/>
            <person name="Spear J.R."/>
        </authorList>
    </citation>
    <scope>NUCLEOTIDE SEQUENCE [LARGE SCALE GENOMIC DNA]</scope>
    <source>
        <strain evidence="1">Bin_29_2</strain>
    </source>
</reference>
<dbReference type="EMBL" id="SSGD01000061">
    <property type="protein sequence ID" value="TXI55934.1"/>
    <property type="molecule type" value="Genomic_DNA"/>
</dbReference>
<proteinExistence type="predicted"/>
<accession>A0A5C7Y426</accession>
<evidence type="ECO:0000313" key="2">
    <source>
        <dbReference type="Proteomes" id="UP000321797"/>
    </source>
</evidence>
<sequence length="85" mass="9372">MGTLATELRRRADQLDAIAAEIADINVTIKRDAAVFVEELQPAEVYNDKVDAVVARGQVFRAQTRRMASELRATADQIEAEGLDI</sequence>